<gene>
    <name evidence="2" type="ORF">EAH74_27330</name>
</gene>
<dbReference type="PANTHER" id="PTHR36509">
    <property type="entry name" value="BLL3101 PROTEIN"/>
    <property type="match status" value="1"/>
</dbReference>
<evidence type="ECO:0000259" key="1">
    <source>
        <dbReference type="Pfam" id="PF06742"/>
    </source>
</evidence>
<organism evidence="2 3">
    <name type="scientific">Pseudomonas mandelii</name>
    <dbReference type="NCBI Taxonomy" id="75612"/>
    <lineage>
        <taxon>Bacteria</taxon>
        <taxon>Pseudomonadati</taxon>
        <taxon>Pseudomonadota</taxon>
        <taxon>Gammaproteobacteria</taxon>
        <taxon>Pseudomonadales</taxon>
        <taxon>Pseudomonadaceae</taxon>
        <taxon>Pseudomonas</taxon>
    </lineage>
</organism>
<evidence type="ECO:0000313" key="2">
    <source>
        <dbReference type="EMBL" id="TPG78000.1"/>
    </source>
</evidence>
<dbReference type="AlphaFoldDB" id="A0A502HXZ8"/>
<dbReference type="Gene3D" id="2.60.120.1600">
    <property type="match status" value="1"/>
</dbReference>
<dbReference type="Pfam" id="PF06742">
    <property type="entry name" value="DUF1214"/>
    <property type="match status" value="1"/>
</dbReference>
<protein>
    <submittedName>
        <fullName evidence="2">DUF1214 domain-containing protein</fullName>
    </submittedName>
</protein>
<accession>A0A502HXZ8</accession>
<dbReference type="SUPFAM" id="SSF160935">
    <property type="entry name" value="VPA0735-like"/>
    <property type="match status" value="1"/>
</dbReference>
<dbReference type="InterPro" id="IPR010621">
    <property type="entry name" value="DUF1214"/>
</dbReference>
<proteinExistence type="predicted"/>
<evidence type="ECO:0000313" key="3">
    <source>
        <dbReference type="Proteomes" id="UP000320914"/>
    </source>
</evidence>
<sequence length="64" mass="7331">MLPQFKRDAEGGLTLLIQNESPGKDKVSNWLPAPKGPFMMAMHLYWPKEEVVDGKWTQPPLRHS</sequence>
<comment type="caution">
    <text evidence="2">The sequence shown here is derived from an EMBL/GenBank/DDBJ whole genome shotgun (WGS) entry which is preliminary data.</text>
</comment>
<feature type="domain" description="DUF1214" evidence="1">
    <location>
        <begin position="4"/>
        <end position="49"/>
    </location>
</feature>
<dbReference type="PANTHER" id="PTHR36509:SF2">
    <property type="entry name" value="BLL3101 PROTEIN"/>
    <property type="match status" value="1"/>
</dbReference>
<dbReference type="EMBL" id="RCZA01000013">
    <property type="protein sequence ID" value="TPG78000.1"/>
    <property type="molecule type" value="Genomic_DNA"/>
</dbReference>
<dbReference type="Proteomes" id="UP000320914">
    <property type="component" value="Unassembled WGS sequence"/>
</dbReference>
<reference evidence="2 3" key="1">
    <citation type="journal article" date="2019" name="Environ. Microbiol.">
        <title>Species interactions and distinct microbial communities in high Arctic permafrost affected cryosols are associated with the CH4 and CO2 gas fluxes.</title>
        <authorList>
            <person name="Altshuler I."/>
            <person name="Hamel J."/>
            <person name="Turney S."/>
            <person name="Magnuson E."/>
            <person name="Levesque R."/>
            <person name="Greer C."/>
            <person name="Whyte L.G."/>
        </authorList>
    </citation>
    <scope>NUCLEOTIDE SEQUENCE [LARGE SCALE GENOMIC DNA]</scope>
    <source>
        <strain evidence="2 3">OWC5</strain>
    </source>
</reference>
<name>A0A502HXZ8_9PSED</name>